<keyword evidence="2" id="KW-1185">Reference proteome</keyword>
<dbReference type="RefSeq" id="WP_139224665.1">
    <property type="nucleotide sequence ID" value="NZ_FOOA01000014.1"/>
</dbReference>
<reference evidence="1 2" key="1">
    <citation type="submission" date="2020-08" db="EMBL/GenBank/DDBJ databases">
        <title>Genomic Encyclopedia of Type Strains, Phase IV (KMG-IV): sequencing the most valuable type-strain genomes for metagenomic binning, comparative biology and taxonomic classification.</title>
        <authorList>
            <person name="Goeker M."/>
        </authorList>
    </citation>
    <scope>NUCLEOTIDE SEQUENCE [LARGE SCALE GENOMIC DNA]</scope>
    <source>
        <strain evidence="1 2">DSM 25024</strain>
    </source>
</reference>
<dbReference type="EMBL" id="JACIDO010000011">
    <property type="protein sequence ID" value="MBB3937713.1"/>
    <property type="molecule type" value="Genomic_DNA"/>
</dbReference>
<evidence type="ECO:0000313" key="1">
    <source>
        <dbReference type="EMBL" id="MBB3937713.1"/>
    </source>
</evidence>
<protein>
    <submittedName>
        <fullName evidence="1">Uncharacterized protein</fullName>
    </submittedName>
</protein>
<sequence length="68" mass="7393">MREREVILAENQALRRILKSAAHALRSYEFGNGSPDLARKVAAEAELALAMANQREGAVATEVVEGRS</sequence>
<comment type="caution">
    <text evidence="1">The sequence shown here is derived from an EMBL/GenBank/DDBJ whole genome shotgun (WGS) entry which is preliminary data.</text>
</comment>
<accession>A0A7W6FW09</accession>
<evidence type="ECO:0000313" key="2">
    <source>
        <dbReference type="Proteomes" id="UP000531216"/>
    </source>
</evidence>
<organism evidence="1 2">
    <name type="scientific">Aureimonas phyllosphaerae</name>
    <dbReference type="NCBI Taxonomy" id="1166078"/>
    <lineage>
        <taxon>Bacteria</taxon>
        <taxon>Pseudomonadati</taxon>
        <taxon>Pseudomonadota</taxon>
        <taxon>Alphaproteobacteria</taxon>
        <taxon>Hyphomicrobiales</taxon>
        <taxon>Aurantimonadaceae</taxon>
        <taxon>Aureimonas</taxon>
    </lineage>
</organism>
<dbReference type="Proteomes" id="UP000531216">
    <property type="component" value="Unassembled WGS sequence"/>
</dbReference>
<dbReference type="AlphaFoldDB" id="A0A7W6FW09"/>
<gene>
    <name evidence="1" type="ORF">GGR05_003881</name>
</gene>
<proteinExistence type="predicted"/>
<name>A0A7W6FW09_9HYPH</name>